<dbReference type="PRINTS" id="PR01498">
    <property type="entry name" value="SHAWCHANNEL"/>
</dbReference>
<evidence type="ECO:0000256" key="9">
    <source>
        <dbReference type="SAM" id="Phobius"/>
    </source>
</evidence>
<dbReference type="InterPro" id="IPR011333">
    <property type="entry name" value="SKP1/BTB/POZ_sf"/>
</dbReference>
<evidence type="ECO:0000313" key="11">
    <source>
        <dbReference type="EMBL" id="GFO43214.1"/>
    </source>
</evidence>
<evidence type="ECO:0000256" key="6">
    <source>
        <dbReference type="ARBA" id="ARBA00023136"/>
    </source>
</evidence>
<keyword evidence="3 9" id="KW-0812">Transmembrane</keyword>
<keyword evidence="7" id="KW-0407">Ion channel</keyword>
<keyword evidence="12" id="KW-1185">Reference proteome</keyword>
<sequence length="437" mass="48681">MNPSIYQKMDHLYLALCVGGQMFYIRAALLRTIPRTLLAELVDASLPPDLIFGGRAIPADDDTCRFAKFKGKVKTVEEKIPEGDPSELNSNDAPVKDSHPFDRAKYVYLSCSNTFRPFEQLSTSSTTAPPPATTSTTAGKRAISVSSGATFPPQARGLFLPATCLTSPRHKAVSKYGHRSSNNIQGFTNKSFLNDEEPPDKTKISNLNLPPNATSDLCTQAAAENHSKYPDDEYGGKLRGTNEESDSNKDLMPYAVPLPQAIGADIYVDRSPLLVPYILDLYRHGELHLPPNVCSLTIRMELDFWKIPEELIGECCWREFQSGLDRMEVVRSISATLTNRFDDPEVRAQLTKTGRFWLTMERPDYSKRAKDILRTTNQYLTTGFSCSYHINTSRQDIPAVTTSIPSGKKSPELPLQYLAKSCPSNYHSRQDTIPVTT</sequence>
<reference evidence="11 12" key="1">
    <citation type="journal article" date="2021" name="Elife">
        <title>Chloroplast acquisition without the gene transfer in kleptoplastic sea slugs, Plakobranchus ocellatus.</title>
        <authorList>
            <person name="Maeda T."/>
            <person name="Takahashi S."/>
            <person name="Yoshida T."/>
            <person name="Shimamura S."/>
            <person name="Takaki Y."/>
            <person name="Nagai Y."/>
            <person name="Toyoda A."/>
            <person name="Suzuki Y."/>
            <person name="Arimoto A."/>
            <person name="Ishii H."/>
            <person name="Satoh N."/>
            <person name="Nishiyama T."/>
            <person name="Hasebe M."/>
            <person name="Maruyama T."/>
            <person name="Minagawa J."/>
            <person name="Obokata J."/>
            <person name="Shigenobu S."/>
        </authorList>
    </citation>
    <scope>NUCLEOTIDE SEQUENCE [LARGE SCALE GENOMIC DNA]</scope>
</reference>
<dbReference type="GO" id="GO:0008076">
    <property type="term" value="C:voltage-gated potassium channel complex"/>
    <property type="evidence" value="ECO:0007669"/>
    <property type="project" value="InterPro"/>
</dbReference>
<accession>A0AAV4DGR6</accession>
<dbReference type="GO" id="GO:0005249">
    <property type="term" value="F:voltage-gated potassium channel activity"/>
    <property type="evidence" value="ECO:0007669"/>
    <property type="project" value="InterPro"/>
</dbReference>
<keyword evidence="6 9" id="KW-0472">Membrane</keyword>
<evidence type="ECO:0000256" key="3">
    <source>
        <dbReference type="ARBA" id="ARBA00022692"/>
    </source>
</evidence>
<evidence type="ECO:0000256" key="7">
    <source>
        <dbReference type="ARBA" id="ARBA00023303"/>
    </source>
</evidence>
<protein>
    <submittedName>
        <fullName evidence="11">Potassium voltage-gated channel protein shaw</fullName>
    </submittedName>
</protein>
<evidence type="ECO:0000256" key="2">
    <source>
        <dbReference type="ARBA" id="ARBA00022448"/>
    </source>
</evidence>
<keyword evidence="4 9" id="KW-1133">Transmembrane helix</keyword>
<comment type="caution">
    <text evidence="11">The sequence shown here is derived from an EMBL/GenBank/DDBJ whole genome shotgun (WGS) entry which is preliminary data.</text>
</comment>
<evidence type="ECO:0000256" key="8">
    <source>
        <dbReference type="SAM" id="MobiDB-lite"/>
    </source>
</evidence>
<dbReference type="InterPro" id="IPR003131">
    <property type="entry name" value="T1-type_BTB"/>
</dbReference>
<feature type="compositionally biased region" description="Low complexity" evidence="8">
    <location>
        <begin position="122"/>
        <end position="138"/>
    </location>
</feature>
<evidence type="ECO:0000259" key="10">
    <source>
        <dbReference type="Pfam" id="PF02214"/>
    </source>
</evidence>
<dbReference type="GO" id="GO:0051260">
    <property type="term" value="P:protein homooligomerization"/>
    <property type="evidence" value="ECO:0007669"/>
    <property type="project" value="InterPro"/>
</dbReference>
<proteinExistence type="predicted"/>
<feature type="domain" description="Potassium channel tetramerisation-type BTB" evidence="10">
    <location>
        <begin position="265"/>
        <end position="315"/>
    </location>
</feature>
<evidence type="ECO:0000256" key="4">
    <source>
        <dbReference type="ARBA" id="ARBA00022989"/>
    </source>
</evidence>
<evidence type="ECO:0000256" key="1">
    <source>
        <dbReference type="ARBA" id="ARBA00004141"/>
    </source>
</evidence>
<keyword evidence="5" id="KW-0406">Ion transport</keyword>
<feature type="transmembrane region" description="Helical" evidence="9">
    <location>
        <begin position="12"/>
        <end position="29"/>
    </location>
</feature>
<feature type="region of interest" description="Disordered" evidence="8">
    <location>
        <begin position="229"/>
        <end position="248"/>
    </location>
</feature>
<keyword evidence="2" id="KW-0813">Transport</keyword>
<dbReference type="InterPro" id="IPR028325">
    <property type="entry name" value="VG_K_chnl"/>
</dbReference>
<comment type="subcellular location">
    <subcellularLocation>
        <location evidence="1">Membrane</location>
        <topology evidence="1">Multi-pass membrane protein</topology>
    </subcellularLocation>
</comment>
<dbReference type="Proteomes" id="UP000735302">
    <property type="component" value="Unassembled WGS sequence"/>
</dbReference>
<name>A0AAV4DGR6_9GAST</name>
<dbReference type="InterPro" id="IPR003974">
    <property type="entry name" value="K_chnl_volt-dep_Kv3"/>
</dbReference>
<feature type="region of interest" description="Disordered" evidence="8">
    <location>
        <begin position="187"/>
        <end position="210"/>
    </location>
</feature>
<dbReference type="EMBL" id="BLXT01007857">
    <property type="protein sequence ID" value="GFO43214.1"/>
    <property type="molecule type" value="Genomic_DNA"/>
</dbReference>
<dbReference type="GO" id="GO:0001508">
    <property type="term" value="P:action potential"/>
    <property type="evidence" value="ECO:0007669"/>
    <property type="project" value="TreeGrafter"/>
</dbReference>
<dbReference type="AlphaFoldDB" id="A0AAV4DGR6"/>
<dbReference type="Gene3D" id="3.30.710.10">
    <property type="entry name" value="Potassium Channel Kv1.1, Chain A"/>
    <property type="match status" value="1"/>
</dbReference>
<dbReference type="PANTHER" id="PTHR11537:SF254">
    <property type="entry name" value="POTASSIUM VOLTAGE-GATED CHANNEL PROTEIN SHAB"/>
    <property type="match status" value="1"/>
</dbReference>
<organism evidence="11 12">
    <name type="scientific">Plakobranchus ocellatus</name>
    <dbReference type="NCBI Taxonomy" id="259542"/>
    <lineage>
        <taxon>Eukaryota</taxon>
        <taxon>Metazoa</taxon>
        <taxon>Spiralia</taxon>
        <taxon>Lophotrochozoa</taxon>
        <taxon>Mollusca</taxon>
        <taxon>Gastropoda</taxon>
        <taxon>Heterobranchia</taxon>
        <taxon>Euthyneura</taxon>
        <taxon>Panpulmonata</taxon>
        <taxon>Sacoglossa</taxon>
        <taxon>Placobranchoidea</taxon>
        <taxon>Plakobranchidae</taxon>
        <taxon>Plakobranchus</taxon>
    </lineage>
</organism>
<dbReference type="SUPFAM" id="SSF54695">
    <property type="entry name" value="POZ domain"/>
    <property type="match status" value="1"/>
</dbReference>
<gene>
    <name evidence="11" type="ORF">PoB_006971900</name>
</gene>
<evidence type="ECO:0000313" key="12">
    <source>
        <dbReference type="Proteomes" id="UP000735302"/>
    </source>
</evidence>
<dbReference type="PANTHER" id="PTHR11537">
    <property type="entry name" value="VOLTAGE-GATED POTASSIUM CHANNEL"/>
    <property type="match status" value="1"/>
</dbReference>
<feature type="region of interest" description="Disordered" evidence="8">
    <location>
        <begin position="121"/>
        <end position="140"/>
    </location>
</feature>
<dbReference type="Pfam" id="PF02214">
    <property type="entry name" value="BTB_2"/>
    <property type="match status" value="1"/>
</dbReference>
<evidence type="ECO:0000256" key="5">
    <source>
        <dbReference type="ARBA" id="ARBA00023065"/>
    </source>
</evidence>